<dbReference type="Proteomes" id="UP000078542">
    <property type="component" value="Unassembled WGS sequence"/>
</dbReference>
<feature type="region of interest" description="Disordered" evidence="1">
    <location>
        <begin position="69"/>
        <end position="88"/>
    </location>
</feature>
<evidence type="ECO:0000313" key="3">
    <source>
        <dbReference type="Proteomes" id="UP000078542"/>
    </source>
</evidence>
<dbReference type="AlphaFoldDB" id="A0A195C4S1"/>
<evidence type="ECO:0000256" key="1">
    <source>
        <dbReference type="SAM" id="MobiDB-lite"/>
    </source>
</evidence>
<accession>A0A195C4S1</accession>
<dbReference type="EMBL" id="KQ978317">
    <property type="protein sequence ID" value="KYM95158.1"/>
    <property type="molecule type" value="Genomic_DNA"/>
</dbReference>
<evidence type="ECO:0000313" key="2">
    <source>
        <dbReference type="EMBL" id="KYM95158.1"/>
    </source>
</evidence>
<proteinExistence type="predicted"/>
<reference evidence="2 3" key="1">
    <citation type="submission" date="2016-03" db="EMBL/GenBank/DDBJ databases">
        <title>Cyphomyrmex costatus WGS genome.</title>
        <authorList>
            <person name="Nygaard S."/>
            <person name="Hu H."/>
            <person name="Boomsma J."/>
            <person name="Zhang G."/>
        </authorList>
    </citation>
    <scope>NUCLEOTIDE SEQUENCE [LARGE SCALE GENOMIC DNA]</scope>
    <source>
        <strain evidence="2">MS0001</strain>
        <tissue evidence="2">Whole body</tissue>
    </source>
</reference>
<feature type="non-terminal residue" evidence="2">
    <location>
        <position position="1"/>
    </location>
</feature>
<gene>
    <name evidence="2" type="ORF">ALC62_14068</name>
</gene>
<sequence>RINYVSSVIRLMLVYTETIAIYTIYTYMRQDYINIYAARETSAALSRPIAPTSEVENFLAPLKSSDNISLNRVPTDGTQGGQGRDRPADLDVAKRRGLSHSAGHGRQYFDFHLDTTRSDTSDETGVLIKARIPREPPSDIQISNPHLAPVAAAADGRTSSYTEKKVSTFCDDVTDARKT</sequence>
<keyword evidence="3" id="KW-1185">Reference proteome</keyword>
<organism evidence="2 3">
    <name type="scientific">Cyphomyrmex costatus</name>
    <dbReference type="NCBI Taxonomy" id="456900"/>
    <lineage>
        <taxon>Eukaryota</taxon>
        <taxon>Metazoa</taxon>
        <taxon>Ecdysozoa</taxon>
        <taxon>Arthropoda</taxon>
        <taxon>Hexapoda</taxon>
        <taxon>Insecta</taxon>
        <taxon>Pterygota</taxon>
        <taxon>Neoptera</taxon>
        <taxon>Endopterygota</taxon>
        <taxon>Hymenoptera</taxon>
        <taxon>Apocrita</taxon>
        <taxon>Aculeata</taxon>
        <taxon>Formicoidea</taxon>
        <taxon>Formicidae</taxon>
        <taxon>Myrmicinae</taxon>
        <taxon>Cyphomyrmex</taxon>
    </lineage>
</organism>
<protein>
    <submittedName>
        <fullName evidence="2">Uncharacterized protein</fullName>
    </submittedName>
</protein>
<name>A0A195C4S1_9HYME</name>